<dbReference type="AlphaFoldDB" id="A0A5C3F4E7"/>
<proteinExistence type="predicted"/>
<dbReference type="EMBL" id="OOIP01000013">
    <property type="protein sequence ID" value="SPO39212.1"/>
    <property type="molecule type" value="Genomic_DNA"/>
</dbReference>
<evidence type="ECO:0000256" key="1">
    <source>
        <dbReference type="SAM" id="SignalP"/>
    </source>
</evidence>
<keyword evidence="1" id="KW-0732">Signal</keyword>
<name>A0A5C3F4E7_9BASI</name>
<gene>
    <name evidence="2" type="ORF">PSFLO_04692</name>
</gene>
<organism evidence="2 3">
    <name type="scientific">Pseudozyma flocculosa</name>
    <dbReference type="NCBI Taxonomy" id="84751"/>
    <lineage>
        <taxon>Eukaryota</taxon>
        <taxon>Fungi</taxon>
        <taxon>Dikarya</taxon>
        <taxon>Basidiomycota</taxon>
        <taxon>Ustilaginomycotina</taxon>
        <taxon>Ustilaginomycetes</taxon>
        <taxon>Ustilaginales</taxon>
        <taxon>Ustilaginaceae</taxon>
        <taxon>Pseudozyma</taxon>
    </lineage>
</organism>
<feature type="signal peptide" evidence="1">
    <location>
        <begin position="1"/>
        <end position="22"/>
    </location>
</feature>
<protein>
    <recommendedName>
        <fullName evidence="4">Secreted protein</fullName>
    </recommendedName>
</protein>
<sequence length="164" mass="17630">MSIRRVWWLLLCLLAGPSLLLGRARCGGTSGLLLRRGISRLLASPCLVPPMPPPAPLVRPAALRLAPCLNFWSARWARPPEPRLEAAQIRKSQRPRSQQVHACAACVCFWGTTLDAAGAAAGGWCLPLACLLSAIHRQDGLPSLACRAAWAAFRQNGRLIVVAA</sequence>
<evidence type="ECO:0000313" key="2">
    <source>
        <dbReference type="EMBL" id="SPO39212.1"/>
    </source>
</evidence>
<feature type="chain" id="PRO_5023041652" description="Secreted protein" evidence="1">
    <location>
        <begin position="23"/>
        <end position="164"/>
    </location>
</feature>
<evidence type="ECO:0000313" key="3">
    <source>
        <dbReference type="Proteomes" id="UP000323386"/>
    </source>
</evidence>
<keyword evidence="3" id="KW-1185">Reference proteome</keyword>
<reference evidence="2 3" key="1">
    <citation type="submission" date="2018-03" db="EMBL/GenBank/DDBJ databases">
        <authorList>
            <person name="Guldener U."/>
        </authorList>
    </citation>
    <scope>NUCLEOTIDE SEQUENCE [LARGE SCALE GENOMIC DNA]</scope>
    <source>
        <strain evidence="2 3">DAOM196992</strain>
    </source>
</reference>
<evidence type="ECO:0008006" key="4">
    <source>
        <dbReference type="Google" id="ProtNLM"/>
    </source>
</evidence>
<dbReference type="Proteomes" id="UP000323386">
    <property type="component" value="Unassembled WGS sequence"/>
</dbReference>
<accession>A0A5C3F4E7</accession>